<dbReference type="Proteomes" id="UP001175211">
    <property type="component" value="Unassembled WGS sequence"/>
</dbReference>
<evidence type="ECO:0000313" key="2">
    <source>
        <dbReference type="EMBL" id="KAK0458007.1"/>
    </source>
</evidence>
<dbReference type="AlphaFoldDB" id="A0AA39KBN5"/>
<evidence type="ECO:0000256" key="1">
    <source>
        <dbReference type="SAM" id="Phobius"/>
    </source>
</evidence>
<keyword evidence="1" id="KW-0472">Membrane</keyword>
<protein>
    <submittedName>
        <fullName evidence="2">Uncharacterized protein</fullName>
    </submittedName>
</protein>
<dbReference type="EMBL" id="JAUEPS010000019">
    <property type="protein sequence ID" value="KAK0458007.1"/>
    <property type="molecule type" value="Genomic_DNA"/>
</dbReference>
<comment type="caution">
    <text evidence="2">The sequence shown here is derived from an EMBL/GenBank/DDBJ whole genome shotgun (WGS) entry which is preliminary data.</text>
</comment>
<feature type="transmembrane region" description="Helical" evidence="1">
    <location>
        <begin position="172"/>
        <end position="193"/>
    </location>
</feature>
<name>A0AA39KBN5_ARMTA</name>
<evidence type="ECO:0000313" key="3">
    <source>
        <dbReference type="Proteomes" id="UP001175211"/>
    </source>
</evidence>
<reference evidence="2" key="1">
    <citation type="submission" date="2023-06" db="EMBL/GenBank/DDBJ databases">
        <authorList>
            <consortium name="Lawrence Berkeley National Laboratory"/>
            <person name="Ahrendt S."/>
            <person name="Sahu N."/>
            <person name="Indic B."/>
            <person name="Wong-Bajracharya J."/>
            <person name="Merenyi Z."/>
            <person name="Ke H.-M."/>
            <person name="Monk M."/>
            <person name="Kocsube S."/>
            <person name="Drula E."/>
            <person name="Lipzen A."/>
            <person name="Balint B."/>
            <person name="Henrissat B."/>
            <person name="Andreopoulos B."/>
            <person name="Martin F.M."/>
            <person name="Harder C.B."/>
            <person name="Rigling D."/>
            <person name="Ford K.L."/>
            <person name="Foster G.D."/>
            <person name="Pangilinan J."/>
            <person name="Papanicolaou A."/>
            <person name="Barry K."/>
            <person name="LaButti K."/>
            <person name="Viragh M."/>
            <person name="Koriabine M."/>
            <person name="Yan M."/>
            <person name="Riley R."/>
            <person name="Champramary S."/>
            <person name="Plett K.L."/>
            <person name="Tsai I.J."/>
            <person name="Slot J."/>
            <person name="Sipos G."/>
            <person name="Plett J."/>
            <person name="Nagy L.G."/>
            <person name="Grigoriev I.V."/>
        </authorList>
    </citation>
    <scope>NUCLEOTIDE SEQUENCE</scope>
    <source>
        <strain evidence="2">CCBAS 213</strain>
    </source>
</reference>
<organism evidence="2 3">
    <name type="scientific">Armillaria tabescens</name>
    <name type="common">Ringless honey mushroom</name>
    <name type="synonym">Agaricus tabescens</name>
    <dbReference type="NCBI Taxonomy" id="1929756"/>
    <lineage>
        <taxon>Eukaryota</taxon>
        <taxon>Fungi</taxon>
        <taxon>Dikarya</taxon>
        <taxon>Basidiomycota</taxon>
        <taxon>Agaricomycotina</taxon>
        <taxon>Agaricomycetes</taxon>
        <taxon>Agaricomycetidae</taxon>
        <taxon>Agaricales</taxon>
        <taxon>Marasmiineae</taxon>
        <taxon>Physalacriaceae</taxon>
        <taxon>Desarmillaria</taxon>
    </lineage>
</organism>
<gene>
    <name evidence="2" type="ORF">EV420DRAFT_1545911</name>
</gene>
<accession>A0AA39KBN5</accession>
<dbReference type="RefSeq" id="XP_060330299.1">
    <property type="nucleotide sequence ID" value="XM_060473287.1"/>
</dbReference>
<keyword evidence="1" id="KW-1133">Transmembrane helix</keyword>
<dbReference type="GeneID" id="85356835"/>
<keyword evidence="3" id="KW-1185">Reference proteome</keyword>
<sequence>MAEDHHTLSLSISAPSIDYQTNKVSLPVLTWLYDADSEMSSVEAEEVFGVKLSKDEILFGLDVSKTLLTTVPELNADYGFDPARGGADVCEYFGWPFVEILDVSTGDWMPLNDTVSELASVISDDGYCTLNDKTASSLGNALEGAHVGEASTETEIATAVQTRDLKSRLGSWVLIAMFIVICAILLSFSVHTYM</sequence>
<keyword evidence="1" id="KW-0812">Transmembrane</keyword>
<proteinExistence type="predicted"/>